<reference evidence="2" key="1">
    <citation type="journal article" date="2021" name="PeerJ">
        <title>Extensive microbial diversity within the chicken gut microbiome revealed by metagenomics and culture.</title>
        <authorList>
            <person name="Gilroy R."/>
            <person name="Ravi A."/>
            <person name="Getino M."/>
            <person name="Pursley I."/>
            <person name="Horton D.L."/>
            <person name="Alikhan N.F."/>
            <person name="Baker D."/>
            <person name="Gharbi K."/>
            <person name="Hall N."/>
            <person name="Watson M."/>
            <person name="Adriaenssens E.M."/>
            <person name="Foster-Nyarko E."/>
            <person name="Jarju S."/>
            <person name="Secka A."/>
            <person name="Antonio M."/>
            <person name="Oren A."/>
            <person name="Chaudhuri R.R."/>
            <person name="La Ragione R."/>
            <person name="Hildebrand F."/>
            <person name="Pallen M.J."/>
        </authorList>
    </citation>
    <scope>NUCLEOTIDE SEQUENCE</scope>
    <source>
        <strain evidence="2">12435</strain>
    </source>
</reference>
<keyword evidence="1" id="KW-0812">Transmembrane</keyword>
<accession>A0A9D1Q169</accession>
<sequence>MTVRDIKLKEIVPDMERRCKKLHTLSNVFRVLVLLIIPAIPAMIILSKYGYCMMLCRIINAVRMRDSTPLITVFGYAPNAADAARKLIETGNLPGYKLVADAVLVREDIDMSDEQAIEEYSAYFNAYAAATAGLTPETMPEPMKLASKMRSEVPVSADDKPIE</sequence>
<reference evidence="2" key="2">
    <citation type="submission" date="2021-04" db="EMBL/GenBank/DDBJ databases">
        <authorList>
            <person name="Gilroy R."/>
        </authorList>
    </citation>
    <scope>NUCLEOTIDE SEQUENCE</scope>
    <source>
        <strain evidence="2">12435</strain>
    </source>
</reference>
<proteinExistence type="predicted"/>
<keyword evidence="1" id="KW-0472">Membrane</keyword>
<organism evidence="2 3">
    <name type="scientific">Candidatus Protoclostridium stercorigallinarum</name>
    <dbReference type="NCBI Taxonomy" id="2838741"/>
    <lineage>
        <taxon>Bacteria</taxon>
        <taxon>Bacillati</taxon>
        <taxon>Bacillota</taxon>
        <taxon>Clostridia</taxon>
        <taxon>Candidatus Protoclostridium</taxon>
    </lineage>
</organism>
<dbReference type="Proteomes" id="UP000823990">
    <property type="component" value="Unassembled WGS sequence"/>
</dbReference>
<comment type="caution">
    <text evidence="2">The sequence shown here is derived from an EMBL/GenBank/DDBJ whole genome shotgun (WGS) entry which is preliminary data.</text>
</comment>
<evidence type="ECO:0000256" key="1">
    <source>
        <dbReference type="SAM" id="Phobius"/>
    </source>
</evidence>
<gene>
    <name evidence="2" type="ORF">H9892_03375</name>
</gene>
<keyword evidence="1" id="KW-1133">Transmembrane helix</keyword>
<name>A0A9D1Q169_9FIRM</name>
<feature type="transmembrane region" description="Helical" evidence="1">
    <location>
        <begin position="27"/>
        <end position="46"/>
    </location>
</feature>
<protein>
    <submittedName>
        <fullName evidence="2">Uncharacterized protein</fullName>
    </submittedName>
</protein>
<dbReference type="AlphaFoldDB" id="A0A9D1Q169"/>
<dbReference type="EMBL" id="DXHS01000058">
    <property type="protein sequence ID" value="HIW02357.1"/>
    <property type="molecule type" value="Genomic_DNA"/>
</dbReference>
<evidence type="ECO:0000313" key="2">
    <source>
        <dbReference type="EMBL" id="HIW02357.1"/>
    </source>
</evidence>
<evidence type="ECO:0000313" key="3">
    <source>
        <dbReference type="Proteomes" id="UP000823990"/>
    </source>
</evidence>